<dbReference type="EMBL" id="LKAJ02000001">
    <property type="protein sequence ID" value="MCS5710583.1"/>
    <property type="molecule type" value="Genomic_DNA"/>
</dbReference>
<dbReference type="AlphaFoldDB" id="A0A0Q9YLY2"/>
<accession>A0A0Q9YLY2</accession>
<dbReference type="Proteomes" id="UP000051497">
    <property type="component" value="Unassembled WGS sequence"/>
</dbReference>
<evidence type="ECO:0000313" key="2">
    <source>
        <dbReference type="EMBL" id="MCS5710583.1"/>
    </source>
</evidence>
<keyword evidence="3" id="KW-1185">Reference proteome</keyword>
<name>A0A0Q9YLY2_9GAMM</name>
<dbReference type="RefSeq" id="WP_075065554.1">
    <property type="nucleotide sequence ID" value="NZ_LKAJ02000001.1"/>
</dbReference>
<gene>
    <name evidence="2" type="ORF">HT99x_004015</name>
    <name evidence="1" type="ORF">HT99x_00915</name>
</gene>
<reference evidence="1" key="1">
    <citation type="submission" date="2015-09" db="EMBL/GenBank/DDBJ databases">
        <title>Draft Genome Sequences of Two Novel Amoeba-resistant Intranuclear Bacteria, Candidatus Berkiella cookevillensis and Candidatus Berkiella aquae.</title>
        <authorList>
            <person name="Mehari Y.T."/>
            <person name="Arivett B.A."/>
            <person name="Farone A.L."/>
            <person name="Gunderson J.H."/>
            <person name="Farone M.B."/>
        </authorList>
    </citation>
    <scope>NUCLEOTIDE SEQUENCE [LARGE SCALE GENOMIC DNA]</scope>
    <source>
        <strain evidence="1">HT99</strain>
    </source>
</reference>
<dbReference type="EMBL" id="LKAJ01000003">
    <property type="protein sequence ID" value="KRG21724.1"/>
    <property type="molecule type" value="Genomic_DNA"/>
</dbReference>
<proteinExistence type="predicted"/>
<evidence type="ECO:0000313" key="3">
    <source>
        <dbReference type="Proteomes" id="UP000051497"/>
    </source>
</evidence>
<comment type="caution">
    <text evidence="1">The sequence shown here is derived from an EMBL/GenBank/DDBJ whole genome shotgun (WGS) entry which is preliminary data.</text>
</comment>
<reference evidence="2" key="2">
    <citation type="journal article" date="2016" name="Genome Announc.">
        <title>Draft Genome Sequences of Two Novel Amoeba-Resistant Intranuclear Bacteria, 'Candidatus Berkiella cookevillensis' and 'Candidatus Berkiella aquae'.</title>
        <authorList>
            <person name="Mehari Y.T."/>
            <person name="Arivett B.A."/>
            <person name="Farone A.L."/>
            <person name="Gunderson J.H."/>
            <person name="Farone M.B."/>
        </authorList>
    </citation>
    <scope>NUCLEOTIDE SEQUENCE</scope>
    <source>
        <strain evidence="2">HT99</strain>
    </source>
</reference>
<reference evidence="2" key="3">
    <citation type="submission" date="2021-06" db="EMBL/GenBank/DDBJ databases">
        <title>Genomic Description and Analysis of Intracellular Bacteria, Candidatus Berkiella cookevillensis and Candidatus Berkiella aquae.</title>
        <authorList>
            <person name="Kidane D.T."/>
            <person name="Mehari Y.T."/>
            <person name="Rice F.C."/>
            <person name="Arivett B.A."/>
            <person name="Farone A.L."/>
            <person name="Berk S.G."/>
            <person name="Farone M.B."/>
        </authorList>
    </citation>
    <scope>NUCLEOTIDE SEQUENCE</scope>
    <source>
        <strain evidence="2">HT99</strain>
    </source>
</reference>
<sequence length="75" mass="8389">MRVLTAEELKFIAGGDDFDDVLAEIFVEVMAEIFVQVVFELLIVSTANAIHAVHDYFYPPQPVVTSTYFRPAALP</sequence>
<protein>
    <submittedName>
        <fullName evidence="1">Uncharacterized protein</fullName>
    </submittedName>
</protein>
<organism evidence="1">
    <name type="scientific">Candidatus Berkiella aquae</name>
    <dbReference type="NCBI Taxonomy" id="295108"/>
    <lineage>
        <taxon>Bacteria</taxon>
        <taxon>Pseudomonadati</taxon>
        <taxon>Pseudomonadota</taxon>
        <taxon>Gammaproteobacteria</taxon>
        <taxon>Candidatus Berkiellales</taxon>
        <taxon>Candidatus Berkiellaceae</taxon>
        <taxon>Candidatus Berkiella</taxon>
    </lineage>
</organism>
<evidence type="ECO:0000313" key="1">
    <source>
        <dbReference type="EMBL" id="KRG21724.1"/>
    </source>
</evidence>